<evidence type="ECO:0000256" key="15">
    <source>
        <dbReference type="SAM" id="Phobius"/>
    </source>
</evidence>
<evidence type="ECO:0000256" key="2">
    <source>
        <dbReference type="ARBA" id="ARBA00008892"/>
    </source>
</evidence>
<evidence type="ECO:0000256" key="8">
    <source>
        <dbReference type="ARBA" id="ARBA00023065"/>
    </source>
</evidence>
<evidence type="ECO:0000256" key="5">
    <source>
        <dbReference type="ARBA" id="ARBA00022692"/>
    </source>
</evidence>
<keyword evidence="7 15" id="KW-1133">Transmembrane helix</keyword>
<geneLocation type="mitochondrion" evidence="16"/>
<evidence type="ECO:0000256" key="14">
    <source>
        <dbReference type="RuleBase" id="RU003661"/>
    </source>
</evidence>
<keyword evidence="8 14" id="KW-0406">Ion transport</keyword>
<evidence type="ECO:0000256" key="11">
    <source>
        <dbReference type="ARBA" id="ARBA00023310"/>
    </source>
</evidence>
<dbReference type="GO" id="GO:0015986">
    <property type="term" value="P:proton motive force-driven ATP synthesis"/>
    <property type="evidence" value="ECO:0007669"/>
    <property type="project" value="InterPro"/>
</dbReference>
<dbReference type="InterPro" id="IPR050635">
    <property type="entry name" value="ATPase_protein_8"/>
</dbReference>
<comment type="subcellular location">
    <subcellularLocation>
        <location evidence="1 14">Mitochondrion membrane</location>
        <topology evidence="1 14">Single-pass membrane protein</topology>
    </subcellularLocation>
</comment>
<accession>Q7Y7X1</accession>
<evidence type="ECO:0000256" key="10">
    <source>
        <dbReference type="ARBA" id="ARBA00023136"/>
    </source>
</evidence>
<evidence type="ECO:0000256" key="12">
    <source>
        <dbReference type="ARBA" id="ARBA00053067"/>
    </source>
</evidence>
<evidence type="ECO:0000256" key="6">
    <source>
        <dbReference type="ARBA" id="ARBA00022781"/>
    </source>
</evidence>
<dbReference type="EMBL" id="AY208457">
    <property type="protein sequence ID" value="AAP75375.1"/>
    <property type="molecule type" value="Genomic_DNA"/>
</dbReference>
<evidence type="ECO:0000256" key="9">
    <source>
        <dbReference type="ARBA" id="ARBA00023128"/>
    </source>
</evidence>
<keyword evidence="9 14" id="KW-0496">Mitochondrion</keyword>
<dbReference type="PANTHER" id="PTHR39937">
    <property type="entry name" value="ATP SYNTHASE PROTEIN 8"/>
    <property type="match status" value="1"/>
</dbReference>
<sequence length="55" mass="6665">MPQLNPSPWFSIFLLSWFVFLVVIPTKLMAHYYPLEALHPTTEFLLLDIWAWPWF</sequence>
<comment type="function">
    <text evidence="12">Subunit 8, of the mitochondrial membrane ATP synthase complex (F(1)F(0) ATP synthase or Complex V) that produces ATP from ADP in the presence of a proton gradient across the membrane which is generated by electron transport complexes of the respiratory chain. ATP synthase complex consist of a soluble F(1) head domain - the catalytic core - and a membrane F(1) domain - the membrane proton channel. These two domains are linked by a central stalk rotating inside the F(1) region and a stationary peripheral stalk. During catalysis, ATP synthesis in the catalytic domain of F(1) is coupled via a rotary mechanism of the central stalk subunits to proton translocation. In vivo, can only synthesize ATP although its ATP hydrolase activity can be activated artificially in vitro. Part of the complex F(0) domain.</text>
</comment>
<dbReference type="GO" id="GO:0015078">
    <property type="term" value="F:proton transmembrane transporter activity"/>
    <property type="evidence" value="ECO:0007669"/>
    <property type="project" value="InterPro"/>
</dbReference>
<evidence type="ECO:0000256" key="4">
    <source>
        <dbReference type="ARBA" id="ARBA00022547"/>
    </source>
</evidence>
<evidence type="ECO:0000256" key="1">
    <source>
        <dbReference type="ARBA" id="ARBA00004304"/>
    </source>
</evidence>
<dbReference type="AlphaFoldDB" id="Q7Y7X1"/>
<evidence type="ECO:0000313" key="16">
    <source>
        <dbReference type="EMBL" id="AAP75373.1"/>
    </source>
</evidence>
<dbReference type="EMBL" id="AY208456">
    <property type="protein sequence ID" value="AAP75373.1"/>
    <property type="molecule type" value="Genomic_DNA"/>
</dbReference>
<feature type="transmembrane region" description="Helical" evidence="15">
    <location>
        <begin position="6"/>
        <end position="24"/>
    </location>
</feature>
<dbReference type="GO" id="GO:0031966">
    <property type="term" value="C:mitochondrial membrane"/>
    <property type="evidence" value="ECO:0007669"/>
    <property type="project" value="UniProtKB-SubCell"/>
</dbReference>
<dbReference type="GO" id="GO:0045259">
    <property type="term" value="C:proton-transporting ATP synthase complex"/>
    <property type="evidence" value="ECO:0007669"/>
    <property type="project" value="UniProtKB-KW"/>
</dbReference>
<dbReference type="Pfam" id="PF00895">
    <property type="entry name" value="ATP-synt_8"/>
    <property type="match status" value="1"/>
</dbReference>
<proteinExistence type="inferred from homology"/>
<keyword evidence="6 14" id="KW-0375">Hydrogen ion transport</keyword>
<evidence type="ECO:0000256" key="7">
    <source>
        <dbReference type="ARBA" id="ARBA00022989"/>
    </source>
</evidence>
<reference evidence="16" key="1">
    <citation type="journal article" date="2004" name="Mol. Phylogenet. Evol.">
        <title>Molecular systematics of the damselfishes (Teleostei: Pomacentridae): Bayesian phylogenetic analyses of mitochondrial and nuclear DNA sequences.</title>
        <authorList>
            <person name="Quenouille B."/>
            <person name="Bermingham E."/>
            <person name="Planes S."/>
        </authorList>
    </citation>
    <scope>NUCLEOTIDE SEQUENCE</scope>
</reference>
<keyword evidence="11" id="KW-0066">ATP synthesis</keyword>
<keyword evidence="4 14" id="KW-0138">CF(0)</keyword>
<organism evidence="16">
    <name type="scientific">Neopomacentrus filamentosus</name>
    <name type="common">brown demoiselle</name>
    <dbReference type="NCBI Taxonomy" id="229126"/>
    <lineage>
        <taxon>Eukaryota</taxon>
        <taxon>Metazoa</taxon>
        <taxon>Chordata</taxon>
        <taxon>Craniata</taxon>
        <taxon>Vertebrata</taxon>
        <taxon>Euteleostomi</taxon>
        <taxon>Actinopterygii</taxon>
        <taxon>Neopterygii</taxon>
        <taxon>Teleostei</taxon>
        <taxon>Neoteleostei</taxon>
        <taxon>Acanthomorphata</taxon>
        <taxon>Ovalentaria</taxon>
        <taxon>Pomacentridae</taxon>
        <taxon>Neopomacentrus</taxon>
    </lineage>
</organism>
<evidence type="ECO:0000256" key="3">
    <source>
        <dbReference type="ARBA" id="ARBA00022448"/>
    </source>
</evidence>
<protein>
    <recommendedName>
        <fullName evidence="14">ATP synthase complex subunit 8</fullName>
    </recommendedName>
</protein>
<comment type="subunit">
    <text evidence="13">Component of the ATP synthase complex composed at least of ATP5F1A/subunit alpha, ATP5F1B/subunit beta, ATP5MC1/subunit c (homooctomer), MT-ATP6/subunit a, MT-ATP8/subunit 8, ATP5ME/subunit e, ATP5MF/subunit f, ATP5MG/subunit g, ATP5MK/subunit k, ATP5MJ/subunit j, ATP5F1C/subunit gamma, ATP5F1D/subunit delta, ATP5F1E/subunit epsilon, ATP5PF/subunit F6, ATP5PB/subunit b, ATP5PD/subunit d, ATP5PO/subunit OSCP. ATP synthase complex consists of a soluble F(1) head domain (subunits alpha(3) and beta(3)) - the catalytic core - and a membrane F(0) domain - the membrane proton channel (subunits c, a, 8, e, f, g, k and j). These two domains are linked by a central stalk (subunits gamma, delta, and epsilon) rotating inside the F1 region and a stationary peripheral stalk (subunits F6, b, d, and OSCP).</text>
</comment>
<keyword evidence="10 15" id="KW-0472">Membrane</keyword>
<dbReference type="InterPro" id="IPR001421">
    <property type="entry name" value="ATP8_metazoa"/>
</dbReference>
<keyword evidence="3 14" id="KW-0813">Transport</keyword>
<keyword evidence="5 14" id="KW-0812">Transmembrane</keyword>
<evidence type="ECO:0000256" key="13">
    <source>
        <dbReference type="ARBA" id="ARBA00064647"/>
    </source>
</evidence>
<name>Q7Y7X1_9TELE</name>
<comment type="similarity">
    <text evidence="2 14">Belongs to the ATPase protein 8 family.</text>
</comment>
<dbReference type="PANTHER" id="PTHR39937:SF1">
    <property type="entry name" value="ATP SYNTHASE PROTEIN 8"/>
    <property type="match status" value="1"/>
</dbReference>